<evidence type="ECO:0000259" key="1">
    <source>
        <dbReference type="Pfam" id="PF21101"/>
    </source>
</evidence>
<dbReference type="PROSITE" id="PS51257">
    <property type="entry name" value="PROKAR_LIPOPROTEIN"/>
    <property type="match status" value="1"/>
</dbReference>
<comment type="caution">
    <text evidence="2">The sequence shown here is derived from an EMBL/GenBank/DDBJ whole genome shotgun (WGS) entry which is preliminary data.</text>
</comment>
<name>A0A1S2LQU3_9BACI</name>
<dbReference type="AlphaFoldDB" id="A0A1S2LQU3"/>
<protein>
    <recommendedName>
        <fullName evidence="1">YqgU-like 6-bladed beta-propeller domain-containing protein</fullName>
    </recommendedName>
</protein>
<proteinExistence type="predicted"/>
<feature type="domain" description="YqgU-like 6-bladed beta-propeller" evidence="1">
    <location>
        <begin position="91"/>
        <end position="356"/>
    </location>
</feature>
<dbReference type="Pfam" id="PF21101">
    <property type="entry name" value="YqgU"/>
    <property type="match status" value="1"/>
</dbReference>
<dbReference type="OrthoDB" id="2168335at2"/>
<dbReference type="SUPFAM" id="SSF82171">
    <property type="entry name" value="DPP6 N-terminal domain-like"/>
    <property type="match status" value="1"/>
</dbReference>
<keyword evidence="3" id="KW-1185">Reference proteome</keyword>
<reference evidence="2 3" key="1">
    <citation type="submission" date="2016-10" db="EMBL/GenBank/DDBJ databases">
        <title>Draft genome sequences of four alkaliphilic bacteria belonging to the Anaerobacillus genus.</title>
        <authorList>
            <person name="Bassil N.M."/>
            <person name="Lloyd J.R."/>
        </authorList>
    </citation>
    <scope>NUCLEOTIDE SEQUENCE [LARGE SCALE GENOMIC DNA]</scope>
    <source>
        <strain evidence="2 3">DSM 18345</strain>
    </source>
</reference>
<gene>
    <name evidence="2" type="ORF">BKP37_08090</name>
</gene>
<accession>A0A1S2LQU3</accession>
<dbReference type="RefSeq" id="WP_071309103.1">
    <property type="nucleotide sequence ID" value="NZ_MLQR01000019.1"/>
</dbReference>
<sequence>MLKNIFFIIAIFLMVSCIQADKPFLIRDVSIYSNNLVKKNGVPLVLRNNELLHRIDTNRYSFVTVNEWFDHESILYLTDENGISYLNKFHLFSGENELFFQINEPILRVDANPDFSVFAIEITSLDREKHLYFVNRKGTIIHTLNNVGEEFQIYWNPYRNHELIIAALQSDYSVKLKELNLVDKSIIDFNFEYSYVQWINESDLAFLKWDLLSPSFYAPLYTYSLETEKKVKKVDDIIAFFSYYNHLLTITIDDIDKEYSQYTFYDMERNKKLTQFQVPILNTYSEQWWIPSHAFDKESKTFYILKPSNGGDLFSYSEGFSLVSIQVETGKEIMIVNIDENYPLKLSPDGRRLLFGYQLEGIIDLKKREKNRLIYW</sequence>
<dbReference type="EMBL" id="MLQR01000019">
    <property type="protein sequence ID" value="OIJ14483.1"/>
    <property type="molecule type" value="Genomic_DNA"/>
</dbReference>
<evidence type="ECO:0000313" key="3">
    <source>
        <dbReference type="Proteomes" id="UP000179524"/>
    </source>
</evidence>
<dbReference type="InterPro" id="IPR048421">
    <property type="entry name" value="YqgU_beta-prop"/>
</dbReference>
<dbReference type="Proteomes" id="UP000179524">
    <property type="component" value="Unassembled WGS sequence"/>
</dbReference>
<organism evidence="2 3">
    <name type="scientific">Anaerobacillus alkalilacustris</name>
    <dbReference type="NCBI Taxonomy" id="393763"/>
    <lineage>
        <taxon>Bacteria</taxon>
        <taxon>Bacillati</taxon>
        <taxon>Bacillota</taxon>
        <taxon>Bacilli</taxon>
        <taxon>Bacillales</taxon>
        <taxon>Bacillaceae</taxon>
        <taxon>Anaerobacillus</taxon>
    </lineage>
</organism>
<evidence type="ECO:0000313" key="2">
    <source>
        <dbReference type="EMBL" id="OIJ14483.1"/>
    </source>
</evidence>